<comment type="subcellular location">
    <subcellularLocation>
        <location evidence="1">Membrane</location>
        <topology evidence="1">Multi-pass membrane protein</topology>
    </subcellularLocation>
</comment>
<evidence type="ECO:0000256" key="3">
    <source>
        <dbReference type="ARBA" id="ARBA00022692"/>
    </source>
</evidence>
<feature type="transmembrane region" description="Helical" evidence="6">
    <location>
        <begin position="711"/>
        <end position="730"/>
    </location>
</feature>
<feature type="transmembrane region" description="Helical" evidence="6">
    <location>
        <begin position="120"/>
        <end position="139"/>
    </location>
</feature>
<keyword evidence="3 6" id="KW-0812">Transmembrane</keyword>
<protein>
    <submittedName>
        <fullName evidence="8">WAT1-related protein</fullName>
    </submittedName>
</protein>
<keyword evidence="4 6" id="KW-1133">Transmembrane helix</keyword>
<evidence type="ECO:0000259" key="7">
    <source>
        <dbReference type="Pfam" id="PF00892"/>
    </source>
</evidence>
<accession>A0A834VZ92</accession>
<dbReference type="InterPro" id="IPR000620">
    <property type="entry name" value="EamA_dom"/>
</dbReference>
<feature type="transmembrane region" description="Helical" evidence="6">
    <location>
        <begin position="72"/>
        <end position="90"/>
    </location>
</feature>
<keyword evidence="5 6" id="KW-0472">Membrane</keyword>
<evidence type="ECO:0000313" key="8">
    <source>
        <dbReference type="EMBL" id="KAF7803673.1"/>
    </source>
</evidence>
<evidence type="ECO:0000256" key="4">
    <source>
        <dbReference type="ARBA" id="ARBA00022989"/>
    </source>
</evidence>
<evidence type="ECO:0000256" key="1">
    <source>
        <dbReference type="ARBA" id="ARBA00004141"/>
    </source>
</evidence>
<comment type="similarity">
    <text evidence="2">Belongs to the drug/metabolite transporter (DMT) superfamily. Plant drug/metabolite exporter (P-DME) (TC 2.A.7.4) family.</text>
</comment>
<feature type="transmembrane region" description="Helical" evidence="6">
    <location>
        <begin position="350"/>
        <end position="368"/>
    </location>
</feature>
<dbReference type="InterPro" id="IPR030184">
    <property type="entry name" value="WAT1-related"/>
</dbReference>
<dbReference type="EMBL" id="JAAIUW010000013">
    <property type="protein sequence ID" value="KAF7803673.1"/>
    <property type="molecule type" value="Genomic_DNA"/>
</dbReference>
<feature type="transmembrane region" description="Helical" evidence="6">
    <location>
        <begin position="402"/>
        <end position="421"/>
    </location>
</feature>
<proteinExistence type="inferred from homology"/>
<keyword evidence="9" id="KW-1185">Reference proteome</keyword>
<reference evidence="8" key="1">
    <citation type="submission" date="2020-09" db="EMBL/GenBank/DDBJ databases">
        <title>Genome-Enabled Discovery of Anthraquinone Biosynthesis in Senna tora.</title>
        <authorList>
            <person name="Kang S.-H."/>
            <person name="Pandey R.P."/>
            <person name="Lee C.-M."/>
            <person name="Sim J.-S."/>
            <person name="Jeong J.-T."/>
            <person name="Choi B.-S."/>
            <person name="Jung M."/>
            <person name="Ginzburg D."/>
            <person name="Zhao K."/>
            <person name="Won S.Y."/>
            <person name="Oh T.-J."/>
            <person name="Yu Y."/>
            <person name="Kim N.-H."/>
            <person name="Lee O.R."/>
            <person name="Lee T.-H."/>
            <person name="Bashyal P."/>
            <person name="Kim T.-S."/>
            <person name="Lee W.-H."/>
            <person name="Kawkins C."/>
            <person name="Kim C.-K."/>
            <person name="Kim J.S."/>
            <person name="Ahn B.O."/>
            <person name="Rhee S.Y."/>
            <person name="Sohng J.K."/>
        </authorList>
    </citation>
    <scope>NUCLEOTIDE SEQUENCE</scope>
    <source>
        <tissue evidence="8">Leaf</tissue>
    </source>
</reference>
<dbReference type="OrthoDB" id="1728340at2759"/>
<organism evidence="8 9">
    <name type="scientific">Senna tora</name>
    <dbReference type="NCBI Taxonomy" id="362788"/>
    <lineage>
        <taxon>Eukaryota</taxon>
        <taxon>Viridiplantae</taxon>
        <taxon>Streptophyta</taxon>
        <taxon>Embryophyta</taxon>
        <taxon>Tracheophyta</taxon>
        <taxon>Spermatophyta</taxon>
        <taxon>Magnoliopsida</taxon>
        <taxon>eudicotyledons</taxon>
        <taxon>Gunneridae</taxon>
        <taxon>Pentapetalae</taxon>
        <taxon>rosids</taxon>
        <taxon>fabids</taxon>
        <taxon>Fabales</taxon>
        <taxon>Fabaceae</taxon>
        <taxon>Caesalpinioideae</taxon>
        <taxon>Cassia clade</taxon>
        <taxon>Senna</taxon>
    </lineage>
</organism>
<comment type="caution">
    <text evidence="8">The sequence shown here is derived from an EMBL/GenBank/DDBJ whole genome shotgun (WGS) entry which is preliminary data.</text>
</comment>
<dbReference type="AlphaFoldDB" id="A0A834VZ92"/>
<feature type="transmembrane region" description="Helical" evidence="6">
    <location>
        <begin position="588"/>
        <end position="608"/>
    </location>
</feature>
<feature type="transmembrane region" description="Helical" evidence="6">
    <location>
        <begin position="190"/>
        <end position="209"/>
    </location>
</feature>
<dbReference type="GO" id="GO:0016020">
    <property type="term" value="C:membrane"/>
    <property type="evidence" value="ECO:0007669"/>
    <property type="project" value="UniProtKB-SubCell"/>
</dbReference>
<feature type="transmembrane region" description="Helical" evidence="6">
    <location>
        <begin position="502"/>
        <end position="523"/>
    </location>
</feature>
<dbReference type="InterPro" id="IPR037185">
    <property type="entry name" value="EmrE-like"/>
</dbReference>
<feature type="domain" description="EamA" evidence="7">
    <location>
        <begin position="590"/>
        <end position="728"/>
    </location>
</feature>
<feature type="transmembrane region" description="Helical" evidence="6">
    <location>
        <begin position="620"/>
        <end position="639"/>
    </location>
</feature>
<feature type="transmembrane region" description="Helical" evidence="6">
    <location>
        <begin position="535"/>
        <end position="553"/>
    </location>
</feature>
<sequence length="815" mass="88681">MRETWKSVILMVMVQISYSGINVLYKLAVKDGMSLRVIIAYRFIFAAAFMAPLAFFFESVERLNWREGAGKAKTLGTLTGIGGAMLLTFFKGPPIHTPSFHLEGHVAASHSSSTTGGSTLLGAICAMSGSLSYALWLIVQAKMSEKFACHYSTTALMNVTASVFSVGIAFCFERDWSQWRLGWNIRLLTVAYAGLVPAGVAVVVIAWCVHVRGPLFVSAFSPLTLVILAFVASFFLDEILCLGRVGVGEGEMGKIWKVVDGLKPVMLLVMVQSSYAALNVLYKLALSDGINLRVLIAYRFIFATAFMAPLALLFERKKMPKITWTILFQSLLCGLFGVERLNWREAGGKAKSIGTLIGIGGAMLLTFFKGPQIHTPSFHVTFLQPHPSHVASPHSSSAGSTLLGAMCAVGASLSFALWLIVQTKMSQRFPCHYSSTALMNAMASLFSVAFAFCFQRDLSQWRLGISACWSGGGSHSMISYSVLNVFNKLAYNDFGLNIRVALTYRFIFATAFMAPLALFFESMENLNWRAAAGKAKILGIVTAMGGTMLLTLFKGPQLDTPSFHVSFLHPHVASPHSATSASSGNSNIALGALCVVGGGLSFALWFIVQAKVSEKYPCHYSSTALMNVMASVLSVAFAFCVDRDWSEWRLGWNIKLLTVAYSGLVPGGIMVVVIAWCVHMRGPLFVSIFSPMVLLISAFVQSFLMGEKLNLGTIIGGVLIVCGLYMVLWGKGKEIKNNKMTVSNSMPSEIQNQHVPPPSTTVEINVVKSPLNHNFNTSNDVRNCICQDSSSQNGSQVVHHIHSHAIKDQENNNKV</sequence>
<evidence type="ECO:0000256" key="5">
    <source>
        <dbReference type="ARBA" id="ARBA00023136"/>
    </source>
</evidence>
<feature type="transmembrane region" description="Helical" evidence="6">
    <location>
        <begin position="7"/>
        <end position="27"/>
    </location>
</feature>
<evidence type="ECO:0000256" key="6">
    <source>
        <dbReference type="SAM" id="Phobius"/>
    </source>
</evidence>
<feature type="transmembrane region" description="Helical" evidence="6">
    <location>
        <begin position="39"/>
        <end position="60"/>
    </location>
</feature>
<feature type="transmembrane region" description="Helical" evidence="6">
    <location>
        <begin position="216"/>
        <end position="236"/>
    </location>
</feature>
<gene>
    <name evidence="8" type="ORF">G2W53_042784</name>
</gene>
<feature type="transmembrane region" description="Helical" evidence="6">
    <location>
        <begin position="659"/>
        <end position="678"/>
    </location>
</feature>
<dbReference type="Pfam" id="PF00892">
    <property type="entry name" value="EamA"/>
    <property type="match status" value="1"/>
</dbReference>
<feature type="transmembrane region" description="Helical" evidence="6">
    <location>
        <begin position="433"/>
        <end position="452"/>
    </location>
</feature>
<dbReference type="Proteomes" id="UP000634136">
    <property type="component" value="Unassembled WGS sequence"/>
</dbReference>
<feature type="transmembrane region" description="Helical" evidence="6">
    <location>
        <begin position="320"/>
        <end position="338"/>
    </location>
</feature>
<evidence type="ECO:0000313" key="9">
    <source>
        <dbReference type="Proteomes" id="UP000634136"/>
    </source>
</evidence>
<feature type="transmembrane region" description="Helical" evidence="6">
    <location>
        <begin position="294"/>
        <end position="314"/>
    </location>
</feature>
<dbReference type="GO" id="GO:0022857">
    <property type="term" value="F:transmembrane transporter activity"/>
    <property type="evidence" value="ECO:0007669"/>
    <property type="project" value="InterPro"/>
</dbReference>
<dbReference type="SUPFAM" id="SSF103481">
    <property type="entry name" value="Multidrug resistance efflux transporter EmrE"/>
    <property type="match status" value="1"/>
</dbReference>
<feature type="transmembrane region" description="Helical" evidence="6">
    <location>
        <begin position="685"/>
        <end position="705"/>
    </location>
</feature>
<evidence type="ECO:0000256" key="2">
    <source>
        <dbReference type="ARBA" id="ARBA00007635"/>
    </source>
</evidence>
<dbReference type="PANTHER" id="PTHR31218">
    <property type="entry name" value="WAT1-RELATED PROTEIN"/>
    <property type="match status" value="1"/>
</dbReference>
<feature type="transmembrane region" description="Helical" evidence="6">
    <location>
        <begin position="151"/>
        <end position="170"/>
    </location>
</feature>
<feature type="transmembrane region" description="Helical" evidence="6">
    <location>
        <begin position="265"/>
        <end position="282"/>
    </location>
</feature>
<name>A0A834VZ92_9FABA</name>